<organism>
    <name type="scientific">Serpula lacrymans var. lacrymans (strain S7.9)</name>
    <name type="common">Dry rot fungus</name>
    <dbReference type="NCBI Taxonomy" id="578457"/>
    <lineage>
        <taxon>Eukaryota</taxon>
        <taxon>Fungi</taxon>
        <taxon>Dikarya</taxon>
        <taxon>Basidiomycota</taxon>
        <taxon>Agaricomycotina</taxon>
        <taxon>Agaricomycetes</taxon>
        <taxon>Agaricomycetidae</taxon>
        <taxon>Boletales</taxon>
        <taxon>Coniophorineae</taxon>
        <taxon>Serpulaceae</taxon>
        <taxon>Serpula</taxon>
    </lineage>
</organism>
<sequence>MIASTPVTPSDKGKAPSSSAACGVHNWSVADLPDPEGYFEKVKHPTADRILE</sequence>
<evidence type="ECO:0000313" key="2">
    <source>
        <dbReference type="EMBL" id="EGO19243.1"/>
    </source>
</evidence>
<proteinExistence type="predicted"/>
<dbReference type="AlphaFoldDB" id="F8PC43"/>
<protein>
    <submittedName>
        <fullName evidence="2">Uncharacterized protein</fullName>
    </submittedName>
</protein>
<reference evidence="2" key="1">
    <citation type="submission" date="2011-04" db="EMBL/GenBank/DDBJ databases">
        <title>Evolution of plant cell wall degrading machinery underlies the functional diversity of forest fungi.</title>
        <authorList>
            <consortium name="US DOE Joint Genome Institute (JGI-PGF)"/>
            <person name="Eastwood D.C."/>
            <person name="Floudas D."/>
            <person name="Binder M."/>
            <person name="Majcherczyk A."/>
            <person name="Schneider P."/>
            <person name="Aerts A."/>
            <person name="Asiegbu F.O."/>
            <person name="Baker S.E."/>
            <person name="Barry K."/>
            <person name="Bendiksby M."/>
            <person name="Blumentritt M."/>
            <person name="Coutinho P.M."/>
            <person name="Cullen D."/>
            <person name="Cullen D."/>
            <person name="Gathman A."/>
            <person name="Goodell B."/>
            <person name="Henrissat B."/>
            <person name="Ihrmark K."/>
            <person name="Kauserud H."/>
            <person name="Kohler A."/>
            <person name="LaButti K."/>
            <person name="Lapidus A."/>
            <person name="Lavin J.L."/>
            <person name="Lee Y.-H."/>
            <person name="Lindquist E."/>
            <person name="Lilly W."/>
            <person name="Lucas S."/>
            <person name="Morin E."/>
            <person name="Murat C."/>
            <person name="Oguiza J.A."/>
            <person name="Park J."/>
            <person name="Pisabarro A.G."/>
            <person name="Riley R."/>
            <person name="Rosling A."/>
            <person name="Salamov A."/>
            <person name="Schmidt O."/>
            <person name="Schmutz J."/>
            <person name="Skrede I."/>
            <person name="Stenlid J."/>
            <person name="Wiebenga A."/>
            <person name="Xie X."/>
            <person name="Kues U."/>
            <person name="Hibbett D.S."/>
            <person name="Hoffmeister D."/>
            <person name="Hogberg N."/>
            <person name="Martin F."/>
            <person name="Grigoriev I.V."/>
            <person name="Watkinson S.C."/>
        </authorList>
    </citation>
    <scope>NUCLEOTIDE SEQUENCE</scope>
    <source>
        <strain evidence="2">S7.9</strain>
    </source>
</reference>
<accession>F8PC43</accession>
<evidence type="ECO:0000256" key="1">
    <source>
        <dbReference type="SAM" id="MobiDB-lite"/>
    </source>
</evidence>
<feature type="region of interest" description="Disordered" evidence="1">
    <location>
        <begin position="1"/>
        <end position="21"/>
    </location>
</feature>
<name>F8PC43_SERL9</name>
<dbReference type="RefSeq" id="XP_007323964.1">
    <property type="nucleotide sequence ID" value="XM_007323902.1"/>
</dbReference>
<dbReference type="KEGG" id="sla:SERLADRAFT_443284"/>
<dbReference type="EMBL" id="GL945444">
    <property type="protein sequence ID" value="EGO19243.1"/>
    <property type="molecule type" value="Genomic_DNA"/>
</dbReference>
<dbReference type="HOGENOM" id="CLU_3088745_0_0_1"/>
<gene>
    <name evidence="2" type="ORF">SERLADRAFT_443284</name>
</gene>
<dbReference type="GeneID" id="18815879"/>
<dbReference type="Proteomes" id="UP000008064">
    <property type="component" value="Unassembled WGS sequence"/>
</dbReference>